<reference evidence="1" key="1">
    <citation type="submission" date="2023-10" db="EMBL/GenBank/DDBJ databases">
        <authorList>
            <person name="Noh H."/>
        </authorList>
    </citation>
    <scope>NUCLEOTIDE SEQUENCE</scope>
    <source>
        <strain evidence="1">DUCC4014</strain>
    </source>
</reference>
<dbReference type="EMBL" id="CP086716">
    <property type="protein sequence ID" value="WOO81009.1"/>
    <property type="molecule type" value="Genomic_DNA"/>
</dbReference>
<name>A0AAF0YBX1_9TREE</name>
<organism evidence="1 2">
    <name type="scientific">Vanrija pseudolonga</name>
    <dbReference type="NCBI Taxonomy" id="143232"/>
    <lineage>
        <taxon>Eukaryota</taxon>
        <taxon>Fungi</taxon>
        <taxon>Dikarya</taxon>
        <taxon>Basidiomycota</taxon>
        <taxon>Agaricomycotina</taxon>
        <taxon>Tremellomycetes</taxon>
        <taxon>Trichosporonales</taxon>
        <taxon>Trichosporonaceae</taxon>
        <taxon>Vanrija</taxon>
    </lineage>
</organism>
<accession>A0AAF0YBX1</accession>
<keyword evidence="2" id="KW-1185">Reference proteome</keyword>
<dbReference type="Pfam" id="PF16815">
    <property type="entry name" value="HRI1"/>
    <property type="match status" value="1"/>
</dbReference>
<evidence type="ECO:0008006" key="3">
    <source>
        <dbReference type="Google" id="ProtNLM"/>
    </source>
</evidence>
<evidence type="ECO:0000313" key="1">
    <source>
        <dbReference type="EMBL" id="WOO81009.1"/>
    </source>
</evidence>
<protein>
    <recommendedName>
        <fullName evidence="3">Protein HRI1</fullName>
    </recommendedName>
</protein>
<sequence>MVADPVRASTRVSIAWSGAPAAEDTDTLVLTINGYSLDLRVVLPGFEGAGGIDWGTVGLVVELEGSTPAKPLLRWDNILDSHPPPPADLEPLEDVGAFSSLPNGDVLETGAMFNPKSGKNESYEEVWRRLPVEQGAEYFVLERGDGQAFLGRVGSLALGAAKGKDGEYVAWRDELVDGQWKRKYAFGDALDAAIPGALVEVPFEWVPGATVQFGGHDWKVRTAGSV</sequence>
<proteinExistence type="predicted"/>
<gene>
    <name evidence="1" type="ORF">LOC62_03G004537</name>
</gene>
<evidence type="ECO:0000313" key="2">
    <source>
        <dbReference type="Proteomes" id="UP000827549"/>
    </source>
</evidence>
<dbReference type="Gene3D" id="2.40.128.320">
    <property type="entry name" value="Protein HRI1, N-terminal domain"/>
    <property type="match status" value="1"/>
</dbReference>
<dbReference type="RefSeq" id="XP_062627041.1">
    <property type="nucleotide sequence ID" value="XM_062771057.1"/>
</dbReference>
<dbReference type="Proteomes" id="UP000827549">
    <property type="component" value="Chromosome 3"/>
</dbReference>
<dbReference type="GeneID" id="87807775"/>
<dbReference type="InterPro" id="IPR031818">
    <property type="entry name" value="Hri1"/>
</dbReference>
<dbReference type="AlphaFoldDB" id="A0AAF0YBX1"/>
<dbReference type="InterPro" id="IPR043047">
    <property type="entry name" value="Hri1_N_sf"/>
</dbReference>